<dbReference type="Proteomes" id="UP000006671">
    <property type="component" value="Unassembled WGS sequence"/>
</dbReference>
<gene>
    <name evidence="1" type="ORF">NAEGRDRAFT_70532</name>
</gene>
<dbReference type="Pfam" id="PF13516">
    <property type="entry name" value="LRR_6"/>
    <property type="match status" value="1"/>
</dbReference>
<reference evidence="1 2" key="1">
    <citation type="journal article" date="2010" name="Cell">
        <title>The genome of Naegleria gruberi illuminates early eukaryotic versatility.</title>
        <authorList>
            <person name="Fritz-Laylin L.K."/>
            <person name="Prochnik S.E."/>
            <person name="Ginger M.L."/>
            <person name="Dacks J.B."/>
            <person name="Carpenter M.L."/>
            <person name="Field M.C."/>
            <person name="Kuo A."/>
            <person name="Paredez A."/>
            <person name="Chapman J."/>
            <person name="Pham J."/>
            <person name="Shu S."/>
            <person name="Neupane R."/>
            <person name="Cipriano M."/>
            <person name="Mancuso J."/>
            <person name="Tu H."/>
            <person name="Salamov A."/>
            <person name="Lindquist E."/>
            <person name="Shapiro H."/>
            <person name="Lucas S."/>
            <person name="Grigoriev I.V."/>
            <person name="Cande W.Z."/>
            <person name="Fulton C."/>
            <person name="Rokhsar D.S."/>
            <person name="Dawson S.C."/>
        </authorList>
    </citation>
    <scope>NUCLEOTIDE SEQUENCE [LARGE SCALE GENOMIC DNA]</scope>
    <source>
        <strain evidence="1 2">NEG-M</strain>
    </source>
</reference>
<dbReference type="GeneID" id="8855054"/>
<dbReference type="KEGG" id="ngr:NAEGRDRAFT_70532"/>
<dbReference type="VEuPathDB" id="AmoebaDB:NAEGRDRAFT_70532"/>
<dbReference type="Gene3D" id="3.80.10.10">
    <property type="entry name" value="Ribonuclease Inhibitor"/>
    <property type="match status" value="2"/>
</dbReference>
<accession>D2VNK4</accession>
<proteinExistence type="predicted"/>
<dbReference type="AlphaFoldDB" id="D2VNK4"/>
<evidence type="ECO:0000313" key="2">
    <source>
        <dbReference type="Proteomes" id="UP000006671"/>
    </source>
</evidence>
<dbReference type="InterPro" id="IPR001611">
    <property type="entry name" value="Leu-rich_rpt"/>
</dbReference>
<dbReference type="SUPFAM" id="SSF52047">
    <property type="entry name" value="RNI-like"/>
    <property type="match status" value="1"/>
</dbReference>
<keyword evidence="2" id="KW-1185">Reference proteome</keyword>
<evidence type="ECO:0000313" key="1">
    <source>
        <dbReference type="EMBL" id="EFC41751.1"/>
    </source>
</evidence>
<name>D2VNK4_NAEGR</name>
<organism evidence="2">
    <name type="scientific">Naegleria gruberi</name>
    <name type="common">Amoeba</name>
    <dbReference type="NCBI Taxonomy" id="5762"/>
    <lineage>
        <taxon>Eukaryota</taxon>
        <taxon>Discoba</taxon>
        <taxon>Heterolobosea</taxon>
        <taxon>Tetramitia</taxon>
        <taxon>Eutetramitia</taxon>
        <taxon>Vahlkampfiidae</taxon>
        <taxon>Naegleria</taxon>
    </lineage>
</organism>
<dbReference type="OrthoDB" id="120976at2759"/>
<dbReference type="InterPro" id="IPR006553">
    <property type="entry name" value="Leu-rich_rpt_Cys-con_subtyp"/>
</dbReference>
<dbReference type="RefSeq" id="XP_002674495.1">
    <property type="nucleotide sequence ID" value="XM_002674449.1"/>
</dbReference>
<dbReference type="SMART" id="SM00367">
    <property type="entry name" value="LRR_CC"/>
    <property type="match status" value="5"/>
</dbReference>
<dbReference type="EMBL" id="GG738884">
    <property type="protein sequence ID" value="EFC41751.1"/>
    <property type="molecule type" value="Genomic_DNA"/>
</dbReference>
<protein>
    <submittedName>
        <fullName evidence="1">Predicted protein</fullName>
    </submittedName>
</protein>
<dbReference type="InterPro" id="IPR032675">
    <property type="entry name" value="LRR_dom_sf"/>
</dbReference>
<sequence length="392" mass="44059">MTLQLSDEIYHILLFSDHMEIIKAFSLINKFWCEKARNIPLSITIRNFPCNVNFKCKYMIESLHVKDINDDEILTNIFESGMLEKLTSLKVSPSINQKNLKCIFENLGRELRVLKMNFLREISYLSFSSGAFSKLEVLELEGHDIGTIEISALENLKTLQIFCREIDLSNGYLPKLTSLRMDGMRISADLLRQFLQASPIEILRIFDCLNNSSAIEEISLFGHRLVHLNISCNPISLSSLRNLCFSSVCSNISELILDQCHNIGIEGCEYIGNGPALRNLTLLSLMYCVIGSKAFEKIVHGPNASNLKTLLVEECELGLNGCKAIAESKTLTNLTKLDISSNEILDEGCEILCNTPNLKHLTSFTVACNELTTSAPISTSPYLTHLVHLDWE</sequence>
<dbReference type="InParanoid" id="D2VNK4"/>